<accession>A0A0F9H6I2</accession>
<organism evidence="1">
    <name type="scientific">marine sediment metagenome</name>
    <dbReference type="NCBI Taxonomy" id="412755"/>
    <lineage>
        <taxon>unclassified sequences</taxon>
        <taxon>metagenomes</taxon>
        <taxon>ecological metagenomes</taxon>
    </lineage>
</organism>
<reference evidence="1" key="1">
    <citation type="journal article" date="2015" name="Nature">
        <title>Complex archaea that bridge the gap between prokaryotes and eukaryotes.</title>
        <authorList>
            <person name="Spang A."/>
            <person name="Saw J.H."/>
            <person name="Jorgensen S.L."/>
            <person name="Zaremba-Niedzwiedzka K."/>
            <person name="Martijn J."/>
            <person name="Lind A.E."/>
            <person name="van Eijk R."/>
            <person name="Schleper C."/>
            <person name="Guy L."/>
            <person name="Ettema T.J."/>
        </authorList>
    </citation>
    <scope>NUCLEOTIDE SEQUENCE</scope>
</reference>
<comment type="caution">
    <text evidence="1">The sequence shown here is derived from an EMBL/GenBank/DDBJ whole genome shotgun (WGS) entry which is preliminary data.</text>
</comment>
<protein>
    <submittedName>
        <fullName evidence="1">Uncharacterized protein</fullName>
    </submittedName>
</protein>
<evidence type="ECO:0000313" key="1">
    <source>
        <dbReference type="EMBL" id="KKM06670.1"/>
    </source>
</evidence>
<proteinExistence type="predicted"/>
<sequence length="163" mass="17344">MLKDFHYYTQQEIDDLFQPEKIKHTALGGIAIKLYNRTGVVTVQGQLVKADTGTDDGFIITGVDDTEAMGVVLESGIADDALAWIVISGICDVAMKDNTAATRGNWVKVSDEAGYADSTLATPPFGGVAQLDEHMREIGHCIESVAAGGGGTHILARCVLTFN</sequence>
<dbReference type="AlphaFoldDB" id="A0A0F9H6I2"/>
<name>A0A0F9H6I2_9ZZZZ</name>
<gene>
    <name evidence="1" type="ORF">LCGC14_1741640</name>
</gene>
<dbReference type="EMBL" id="LAZR01015939">
    <property type="protein sequence ID" value="KKM06670.1"/>
    <property type="molecule type" value="Genomic_DNA"/>
</dbReference>